<dbReference type="EMBL" id="CAXAMM010031112">
    <property type="protein sequence ID" value="CAK9067559.1"/>
    <property type="molecule type" value="Genomic_DNA"/>
</dbReference>
<protein>
    <recommendedName>
        <fullName evidence="3">PDZ domain-containing protein</fullName>
    </recommendedName>
</protein>
<reference evidence="1 2" key="1">
    <citation type="submission" date="2024-02" db="EMBL/GenBank/DDBJ databases">
        <authorList>
            <person name="Chen Y."/>
            <person name="Shah S."/>
            <person name="Dougan E. K."/>
            <person name="Thang M."/>
            <person name="Chan C."/>
        </authorList>
    </citation>
    <scope>NUCLEOTIDE SEQUENCE [LARGE SCALE GENOMIC DNA]</scope>
</reference>
<accession>A0ABP0NVI0</accession>
<proteinExistence type="predicted"/>
<name>A0ABP0NVI0_9DINO</name>
<organism evidence="1 2">
    <name type="scientific">Durusdinium trenchii</name>
    <dbReference type="NCBI Taxonomy" id="1381693"/>
    <lineage>
        <taxon>Eukaryota</taxon>
        <taxon>Sar</taxon>
        <taxon>Alveolata</taxon>
        <taxon>Dinophyceae</taxon>
        <taxon>Suessiales</taxon>
        <taxon>Symbiodiniaceae</taxon>
        <taxon>Durusdinium</taxon>
    </lineage>
</organism>
<evidence type="ECO:0000313" key="1">
    <source>
        <dbReference type="EMBL" id="CAK9067559.1"/>
    </source>
</evidence>
<sequence>MGFASDPMECLAVDAIVGLFWIHKIFKAQDEAESGMPTRMEEANLGDDGRDRMEDISGRENHHGGAAPTRWYVVHWAAEQRASEAIDDQELKLKPLLGGGPFTFLSRRESTQWHVERQEKEEDFAVDVDDQGSKVIPSTSALGDASRTFEPDEKNFYTAILVRDSNGIIDMSLEKSDVDYVMIKDITQPVLDWNNANPRVPMHIYDRILMVDRRRGSGDSAKSLQAPMPMPGQPVTLLCQRPIVRQLKFSKPAKLGMSTNFMPKDSVKPWIDAISEGSVKEWNQKRPEACVREHDRILSVNGFEDPPTAMVLQLLKEADVEITVLHYPE</sequence>
<evidence type="ECO:0008006" key="3">
    <source>
        <dbReference type="Google" id="ProtNLM"/>
    </source>
</evidence>
<comment type="caution">
    <text evidence="1">The sequence shown here is derived from an EMBL/GenBank/DDBJ whole genome shotgun (WGS) entry which is preliminary data.</text>
</comment>
<keyword evidence="2" id="KW-1185">Reference proteome</keyword>
<dbReference type="Proteomes" id="UP001642464">
    <property type="component" value="Unassembled WGS sequence"/>
</dbReference>
<evidence type="ECO:0000313" key="2">
    <source>
        <dbReference type="Proteomes" id="UP001642464"/>
    </source>
</evidence>
<gene>
    <name evidence="1" type="ORF">SCF082_LOCUS34181</name>
</gene>